<accession>A0A392NGT9</accession>
<protein>
    <submittedName>
        <fullName evidence="1">Uncharacterized protein</fullName>
    </submittedName>
</protein>
<comment type="caution">
    <text evidence="1">The sequence shown here is derived from an EMBL/GenBank/DDBJ whole genome shotgun (WGS) entry which is preliminary data.</text>
</comment>
<name>A0A392NGT9_9FABA</name>
<feature type="non-terminal residue" evidence="1">
    <location>
        <position position="133"/>
    </location>
</feature>
<organism evidence="1 2">
    <name type="scientific">Trifolium medium</name>
    <dbReference type="NCBI Taxonomy" id="97028"/>
    <lineage>
        <taxon>Eukaryota</taxon>
        <taxon>Viridiplantae</taxon>
        <taxon>Streptophyta</taxon>
        <taxon>Embryophyta</taxon>
        <taxon>Tracheophyta</taxon>
        <taxon>Spermatophyta</taxon>
        <taxon>Magnoliopsida</taxon>
        <taxon>eudicotyledons</taxon>
        <taxon>Gunneridae</taxon>
        <taxon>Pentapetalae</taxon>
        <taxon>rosids</taxon>
        <taxon>fabids</taxon>
        <taxon>Fabales</taxon>
        <taxon>Fabaceae</taxon>
        <taxon>Papilionoideae</taxon>
        <taxon>50 kb inversion clade</taxon>
        <taxon>NPAAA clade</taxon>
        <taxon>Hologalegina</taxon>
        <taxon>IRL clade</taxon>
        <taxon>Trifolieae</taxon>
        <taxon>Trifolium</taxon>
    </lineage>
</organism>
<dbReference type="EMBL" id="LXQA010038356">
    <property type="protein sequence ID" value="MCH98711.1"/>
    <property type="molecule type" value="Genomic_DNA"/>
</dbReference>
<proteinExistence type="predicted"/>
<reference evidence="1 2" key="1">
    <citation type="journal article" date="2018" name="Front. Plant Sci.">
        <title>Red Clover (Trifolium pratense) and Zigzag Clover (T. medium) - A Picture of Genomic Similarities and Differences.</title>
        <authorList>
            <person name="Dluhosova J."/>
            <person name="Istvanek J."/>
            <person name="Nedelnik J."/>
            <person name="Repkova J."/>
        </authorList>
    </citation>
    <scope>NUCLEOTIDE SEQUENCE [LARGE SCALE GENOMIC DNA]</scope>
    <source>
        <strain evidence="2">cv. 10/8</strain>
        <tissue evidence="1">Leaf</tissue>
    </source>
</reference>
<evidence type="ECO:0000313" key="1">
    <source>
        <dbReference type="EMBL" id="MCH98711.1"/>
    </source>
</evidence>
<sequence length="133" mass="15111">MRKVASSNIVIKSGVLKLYNQKAKHVPGHYPPRREPLCQRCKERTESTTGFLHAQIGHQHGKHITADTVLNAEVLKLYTVYSTTDKARSWSLPSTMRGIICHDETLKEPPREKTQFFAIFIAKTWGATVPDRL</sequence>
<dbReference type="AlphaFoldDB" id="A0A392NGT9"/>
<keyword evidence="2" id="KW-1185">Reference proteome</keyword>
<evidence type="ECO:0000313" key="2">
    <source>
        <dbReference type="Proteomes" id="UP000265520"/>
    </source>
</evidence>
<dbReference type="Proteomes" id="UP000265520">
    <property type="component" value="Unassembled WGS sequence"/>
</dbReference>